<dbReference type="Proteomes" id="UP001596023">
    <property type="component" value="Unassembled WGS sequence"/>
</dbReference>
<reference evidence="2" key="1">
    <citation type="journal article" date="2019" name="Int. J. Syst. Evol. Microbiol.">
        <title>The Global Catalogue of Microorganisms (GCM) 10K type strain sequencing project: providing services to taxonomists for standard genome sequencing and annotation.</title>
        <authorList>
            <consortium name="The Broad Institute Genomics Platform"/>
            <consortium name="The Broad Institute Genome Sequencing Center for Infectious Disease"/>
            <person name="Wu L."/>
            <person name="Ma J."/>
        </authorList>
    </citation>
    <scope>NUCLEOTIDE SEQUENCE [LARGE SCALE GENOMIC DNA]</scope>
    <source>
        <strain evidence="2">CCUG 66188</strain>
    </source>
</reference>
<name>A0ABV9KYV9_9BACT</name>
<dbReference type="RefSeq" id="WP_379998691.1">
    <property type="nucleotide sequence ID" value="NZ_JBHSGN010000103.1"/>
</dbReference>
<dbReference type="EMBL" id="JBHSGN010000103">
    <property type="protein sequence ID" value="MFC4675447.1"/>
    <property type="molecule type" value="Genomic_DNA"/>
</dbReference>
<organism evidence="1 2">
    <name type="scientific">Dysgonomonas termitidis</name>
    <dbReference type="NCBI Taxonomy" id="1516126"/>
    <lineage>
        <taxon>Bacteria</taxon>
        <taxon>Pseudomonadati</taxon>
        <taxon>Bacteroidota</taxon>
        <taxon>Bacteroidia</taxon>
        <taxon>Bacteroidales</taxon>
        <taxon>Dysgonomonadaceae</taxon>
        <taxon>Dysgonomonas</taxon>
    </lineage>
</organism>
<evidence type="ECO:0000313" key="2">
    <source>
        <dbReference type="Proteomes" id="UP001596023"/>
    </source>
</evidence>
<accession>A0ABV9KYV9</accession>
<proteinExistence type="predicted"/>
<gene>
    <name evidence="1" type="ORF">ACFO6W_17275</name>
</gene>
<keyword evidence="2" id="KW-1185">Reference proteome</keyword>
<sequence>MNGLLQQIEKVFNENKLIGNHDFTEEEYSLMVDVVGSLSDDFNKNHHNLIFATLVEIAKRWKQSGTDEDSEENSGYWDYVFKILFGSDVNQQLCQKYRDVIGWLGRSCNIPVVTYGQKYYATLMMHSFAPKNSICSFFDLCYNVFKKDLDFGFTSDDEWLCEIAAEQMKNVLGGGYREDKLVSIGSSAYSIKIGLRSFVLNESLSVEFIKFIKDTFYNINKLFNREIVEENTRLERYIVDWWKNKTESEKLSDDIVHKKRVPTVSKHDIVAKYIRNENEVFLCIPSIRLDNSNNKIWLAVYVNGEQLYSEELRTKRGELVVATKTKEFKLNELLKCADAITIKIEIKENEIVIFDSEKSKTSSLNREFILFEGEKEIFSQINKPTNYFVYSKDIDALKSVPGELSTFGTNLYNIYPNAGECLVGETKQVFFIDKTKTASLGKNACLIGSVADVEWILDDISCIVYKNAVKLMIPENFNLKALELKIDNKRYKLQELNYERIELNCYQFGLKILGLISEYYPTEISLYSYEKEKELLKETIIVLSEIDIQFNNPFYYGDIGRKITINSNNETIELSWSKQDEEVICPLNDGVLVVKVPYLKWRINDDEWHNEPINKKIWYKDLLKNGDLLEIDSPKENETVSILGKVDGKSFEIAKNQSGKFEIGRAIYANENYTNISVRFSDGKNKFDLFNIATKEHFVENPLIYRNGKVCWDVENTFIGDKDNDFFLIAKANGKNEKSGRKKVGATNIQFGNFDEDFYKIIVKIKDKNVFSKEEKYDTIFEGDLVVGTLDKLRFKNKVIKLLAATCMNAKSFEWISFIPKYFIDKLELVKEEENVYYTGQLCVIDQNGETRVLNRMENENGDYDKVNPVRIELRDNFTLWLVAGYEGENDFIGGLFFDKRRKGICNIAQQNELYDEMNLYRFKEEEYV</sequence>
<evidence type="ECO:0000313" key="1">
    <source>
        <dbReference type="EMBL" id="MFC4675447.1"/>
    </source>
</evidence>
<comment type="caution">
    <text evidence="1">The sequence shown here is derived from an EMBL/GenBank/DDBJ whole genome shotgun (WGS) entry which is preliminary data.</text>
</comment>
<protein>
    <submittedName>
        <fullName evidence="1">Uncharacterized protein</fullName>
    </submittedName>
</protein>